<reference evidence="2 3" key="2">
    <citation type="journal article" date="2012" name="Open Biol.">
        <title>Characteristics of nucleosomes and linker DNA regions on the genome of the basidiomycete Mixia osmundae revealed by mono- and dinucleosome mapping.</title>
        <authorList>
            <person name="Nishida H."/>
            <person name="Kondo S."/>
            <person name="Matsumoto T."/>
            <person name="Suzuki Y."/>
            <person name="Yoshikawa H."/>
            <person name="Taylor T.D."/>
            <person name="Sugiyama J."/>
        </authorList>
    </citation>
    <scope>NUCLEOTIDE SEQUENCE [LARGE SCALE GENOMIC DNA]</scope>
    <source>
        <strain evidence="3">CBS 9802 / IAM 14324 / JCM 22182 / KY 12970</strain>
    </source>
</reference>
<reference evidence="2 3" key="1">
    <citation type="journal article" date="2011" name="J. Gen. Appl. Microbiol.">
        <title>Draft genome sequencing of the enigmatic basidiomycete Mixia osmundae.</title>
        <authorList>
            <person name="Nishida H."/>
            <person name="Nagatsuka Y."/>
            <person name="Sugiyama J."/>
        </authorList>
    </citation>
    <scope>NUCLEOTIDE SEQUENCE [LARGE SCALE GENOMIC DNA]</scope>
    <source>
        <strain evidence="3">CBS 9802 / IAM 14324 / JCM 22182 / KY 12970</strain>
    </source>
</reference>
<gene>
    <name evidence="2" type="primary">Mo05057</name>
    <name evidence="2" type="ORF">E5Q_05057</name>
</gene>
<comment type="caution">
    <text evidence="2">The sequence shown here is derived from an EMBL/GenBank/DDBJ whole genome shotgun (WGS) entry which is preliminary data.</text>
</comment>
<dbReference type="InParanoid" id="G7E6B1"/>
<protein>
    <submittedName>
        <fullName evidence="2">Uncharacterized protein</fullName>
    </submittedName>
</protein>
<evidence type="ECO:0000313" key="2">
    <source>
        <dbReference type="EMBL" id="GAA98371.1"/>
    </source>
</evidence>
<dbReference type="Proteomes" id="UP000009131">
    <property type="component" value="Unassembled WGS sequence"/>
</dbReference>
<dbReference type="AlphaFoldDB" id="G7E6B1"/>
<keyword evidence="1" id="KW-0812">Transmembrane</keyword>
<dbReference type="HOGENOM" id="CLU_115039_0_0_1"/>
<feature type="transmembrane region" description="Helical" evidence="1">
    <location>
        <begin position="43"/>
        <end position="64"/>
    </location>
</feature>
<keyword evidence="1" id="KW-0472">Membrane</keyword>
<evidence type="ECO:0000313" key="3">
    <source>
        <dbReference type="Proteomes" id="UP000009131"/>
    </source>
</evidence>
<proteinExistence type="predicted"/>
<organism evidence="2 3">
    <name type="scientific">Mixia osmundae (strain CBS 9802 / IAM 14324 / JCM 22182 / KY 12970)</name>
    <dbReference type="NCBI Taxonomy" id="764103"/>
    <lineage>
        <taxon>Eukaryota</taxon>
        <taxon>Fungi</taxon>
        <taxon>Dikarya</taxon>
        <taxon>Basidiomycota</taxon>
        <taxon>Pucciniomycotina</taxon>
        <taxon>Mixiomycetes</taxon>
        <taxon>Mixiales</taxon>
        <taxon>Mixiaceae</taxon>
        <taxon>Mixia</taxon>
    </lineage>
</organism>
<sequence>MAFQLTTRRRDSGQEDRRHVRTHIVSYFASHNLTSLDSAKAEMLTYMICALLGFMSVAVSPAGAAPSNQLVKRSNPVEILGFEIGGPGQHVNFVKTLQIVYNTDTGLFEAGRLAAGDYFQHVDVRCRGGLHTGIVWTTADSKGNNVEIDFVLYHHVAVTVGFRIGDDSYDGDYYFNGSHLPFKIFSSRGVVANRHLFPLDNYGAGTW</sequence>
<evidence type="ECO:0000256" key="1">
    <source>
        <dbReference type="SAM" id="Phobius"/>
    </source>
</evidence>
<dbReference type="RefSeq" id="XP_014569120.1">
    <property type="nucleotide sequence ID" value="XM_014713634.1"/>
</dbReference>
<keyword evidence="3" id="KW-1185">Reference proteome</keyword>
<keyword evidence="1" id="KW-1133">Transmembrane helix</keyword>
<dbReference type="EMBL" id="BABT02000150">
    <property type="protein sequence ID" value="GAA98371.1"/>
    <property type="molecule type" value="Genomic_DNA"/>
</dbReference>
<name>G7E6B1_MIXOS</name>
<accession>G7E6B1</accession>